<feature type="signal peptide" evidence="3">
    <location>
        <begin position="1"/>
        <end position="19"/>
    </location>
</feature>
<dbReference type="InterPro" id="IPR006665">
    <property type="entry name" value="OmpA-like"/>
</dbReference>
<organism evidence="5 6">
    <name type="scientific">Geobacter hydrogenophilus</name>
    <dbReference type="NCBI Taxonomy" id="40983"/>
    <lineage>
        <taxon>Bacteria</taxon>
        <taxon>Pseudomonadati</taxon>
        <taxon>Thermodesulfobacteriota</taxon>
        <taxon>Desulfuromonadia</taxon>
        <taxon>Geobacterales</taxon>
        <taxon>Geobacteraceae</taxon>
        <taxon>Geobacter</taxon>
    </lineage>
</organism>
<dbReference type="GO" id="GO:0016020">
    <property type="term" value="C:membrane"/>
    <property type="evidence" value="ECO:0007669"/>
    <property type="project" value="UniProtKB-UniRule"/>
</dbReference>
<accession>A0A9W6G3Q5</accession>
<feature type="coiled-coil region" evidence="2">
    <location>
        <begin position="35"/>
        <end position="136"/>
    </location>
</feature>
<reference evidence="5" key="1">
    <citation type="submission" date="2022-12" db="EMBL/GenBank/DDBJ databases">
        <title>Reference genome sequencing for broad-spectrum identification of bacterial and archaeal isolates by mass spectrometry.</title>
        <authorList>
            <person name="Sekiguchi Y."/>
            <person name="Tourlousse D.M."/>
        </authorList>
    </citation>
    <scope>NUCLEOTIDE SEQUENCE</scope>
    <source>
        <strain evidence="5">H2</strain>
    </source>
</reference>
<feature type="chain" id="PRO_5040743981" evidence="3">
    <location>
        <begin position="20"/>
        <end position="292"/>
    </location>
</feature>
<dbReference type="Proteomes" id="UP001144352">
    <property type="component" value="Unassembled WGS sequence"/>
</dbReference>
<dbReference type="InterPro" id="IPR036737">
    <property type="entry name" value="OmpA-like_sf"/>
</dbReference>
<feature type="domain" description="OmpA-like" evidence="4">
    <location>
        <begin position="163"/>
        <end position="287"/>
    </location>
</feature>
<keyword evidence="1" id="KW-0472">Membrane</keyword>
<comment type="caution">
    <text evidence="5">The sequence shown here is derived from an EMBL/GenBank/DDBJ whole genome shotgun (WGS) entry which is preliminary data.</text>
</comment>
<proteinExistence type="predicted"/>
<keyword evidence="3" id="KW-0732">Signal</keyword>
<evidence type="ECO:0000256" key="1">
    <source>
        <dbReference type="PROSITE-ProRule" id="PRU00473"/>
    </source>
</evidence>
<evidence type="ECO:0000259" key="4">
    <source>
        <dbReference type="PROSITE" id="PS51123"/>
    </source>
</evidence>
<keyword evidence="6" id="KW-1185">Reference proteome</keyword>
<evidence type="ECO:0000313" key="6">
    <source>
        <dbReference type="Proteomes" id="UP001144352"/>
    </source>
</evidence>
<dbReference type="PROSITE" id="PS51123">
    <property type="entry name" value="OMPA_2"/>
    <property type="match status" value="1"/>
</dbReference>
<dbReference type="AlphaFoldDB" id="A0A9W6G3Q5"/>
<dbReference type="SUPFAM" id="SSF103088">
    <property type="entry name" value="OmpA-like"/>
    <property type="match status" value="1"/>
</dbReference>
<dbReference type="Gene3D" id="3.30.1330.60">
    <property type="entry name" value="OmpA-like domain"/>
    <property type="match status" value="1"/>
</dbReference>
<dbReference type="PANTHER" id="PTHR30329">
    <property type="entry name" value="STATOR ELEMENT OF FLAGELLAR MOTOR COMPLEX"/>
    <property type="match status" value="1"/>
</dbReference>
<evidence type="ECO:0000313" key="5">
    <source>
        <dbReference type="EMBL" id="GLI39881.1"/>
    </source>
</evidence>
<protein>
    <submittedName>
        <fullName evidence="5">Chemotaxis protein MotB</fullName>
    </submittedName>
</protein>
<dbReference type="CDD" id="cd07185">
    <property type="entry name" value="OmpA_C-like"/>
    <property type="match status" value="1"/>
</dbReference>
<evidence type="ECO:0000256" key="2">
    <source>
        <dbReference type="SAM" id="Coils"/>
    </source>
</evidence>
<dbReference type="Pfam" id="PF00691">
    <property type="entry name" value="OmpA"/>
    <property type="match status" value="1"/>
</dbReference>
<dbReference type="EMBL" id="BSDS01000002">
    <property type="protein sequence ID" value="GLI39881.1"/>
    <property type="molecule type" value="Genomic_DNA"/>
</dbReference>
<name>A0A9W6G3Q5_9BACT</name>
<gene>
    <name evidence="5" type="ORF">GHYDROH2_33820</name>
</gene>
<keyword evidence="2" id="KW-0175">Coiled coil</keyword>
<evidence type="ECO:0000256" key="3">
    <source>
        <dbReference type="SAM" id="SignalP"/>
    </source>
</evidence>
<dbReference type="RefSeq" id="WP_214184709.1">
    <property type="nucleotide sequence ID" value="NZ_BSDS01000002.1"/>
</dbReference>
<dbReference type="PANTHER" id="PTHR30329:SF21">
    <property type="entry name" value="LIPOPROTEIN YIAD-RELATED"/>
    <property type="match status" value="1"/>
</dbReference>
<sequence>MAKRIVILMLLAFTSLSHSGCLVAESTYLKKAEEADTLGREAATLQEMHQKLSAENGALKAQLAKVKEEAAGLAKEKEKLGADNKELEQVLRSKTDTLSQSVADLRQKVTDLEAENTRLKAEIAEIRKAREEKVREVSKTYEDLLDRMKGEIAQGQVTISELKGKLTVNMVDAILFDSGKAEVKQGGMEVLAKVVDILKGVQDKMIRIEGHTDNVQIVGNLTKRFPTNWELSAARAINVARYLQGQGIDPTVLVAVANGEYRPVASNDTEEGRAKNRRIEIVLVPRDAPDRP</sequence>
<dbReference type="InterPro" id="IPR050330">
    <property type="entry name" value="Bact_OuterMem_StrucFunc"/>
</dbReference>